<protein>
    <submittedName>
        <fullName evidence="1">Uncharacterized protein</fullName>
    </submittedName>
</protein>
<gene>
    <name evidence="1" type="ORF">AVDCRST_MAG73-2108</name>
</gene>
<proteinExistence type="predicted"/>
<sequence>MLPPIWGVMLSEAKNLSPAGDVPGQRERCRGRRCFALLSMTT</sequence>
<reference evidence="1" key="1">
    <citation type="submission" date="2020-02" db="EMBL/GenBank/DDBJ databases">
        <authorList>
            <person name="Meier V. D."/>
        </authorList>
    </citation>
    <scope>NUCLEOTIDE SEQUENCE</scope>
    <source>
        <strain evidence="1">AVDCRST_MAG73</strain>
    </source>
</reference>
<organism evidence="1">
    <name type="scientific">uncultured Thermomicrobiales bacterium</name>
    <dbReference type="NCBI Taxonomy" id="1645740"/>
    <lineage>
        <taxon>Bacteria</taxon>
        <taxon>Pseudomonadati</taxon>
        <taxon>Thermomicrobiota</taxon>
        <taxon>Thermomicrobia</taxon>
        <taxon>Thermomicrobiales</taxon>
        <taxon>environmental samples</taxon>
    </lineage>
</organism>
<accession>A0A6J4U7W2</accession>
<dbReference type="AlphaFoldDB" id="A0A6J4U7W2"/>
<dbReference type="EMBL" id="CADCWE010000131">
    <property type="protein sequence ID" value="CAA9542752.1"/>
    <property type="molecule type" value="Genomic_DNA"/>
</dbReference>
<evidence type="ECO:0000313" key="1">
    <source>
        <dbReference type="EMBL" id="CAA9542752.1"/>
    </source>
</evidence>
<name>A0A6J4U7W2_9BACT</name>